<evidence type="ECO:0000256" key="3">
    <source>
        <dbReference type="ARBA" id="ARBA00022763"/>
    </source>
</evidence>
<name>A0ABV4AYP7_9BURK</name>
<dbReference type="InterPro" id="IPR006697">
    <property type="entry name" value="RecC"/>
</dbReference>
<dbReference type="Pfam" id="PF17946">
    <property type="entry name" value="RecC_C"/>
    <property type="match status" value="1"/>
</dbReference>
<evidence type="ECO:0000256" key="4">
    <source>
        <dbReference type="ARBA" id="ARBA00022801"/>
    </source>
</evidence>
<keyword evidence="8 10" id="KW-0238">DNA-binding</keyword>
<keyword evidence="4 10" id="KW-0378">Hydrolase</keyword>
<dbReference type="Proteomes" id="UP001562178">
    <property type="component" value="Unassembled WGS sequence"/>
</dbReference>
<keyword evidence="9 10" id="KW-0234">DNA repair</keyword>
<dbReference type="InterPro" id="IPR041500">
    <property type="entry name" value="RecC_C"/>
</dbReference>
<evidence type="ECO:0000259" key="11">
    <source>
        <dbReference type="Pfam" id="PF17946"/>
    </source>
</evidence>
<organism evidence="12 13">
    <name type="scientific">Comamonas sediminis</name>
    <dbReference type="NCBI Taxonomy" id="1783360"/>
    <lineage>
        <taxon>Bacteria</taxon>
        <taxon>Pseudomonadati</taxon>
        <taxon>Pseudomonadota</taxon>
        <taxon>Betaproteobacteria</taxon>
        <taxon>Burkholderiales</taxon>
        <taxon>Comamonadaceae</taxon>
        <taxon>Comamonas</taxon>
    </lineage>
</organism>
<dbReference type="RefSeq" id="WP_369459144.1">
    <property type="nucleotide sequence ID" value="NZ_JBGBDC010000002.1"/>
</dbReference>
<evidence type="ECO:0000256" key="1">
    <source>
        <dbReference type="ARBA" id="ARBA00022722"/>
    </source>
</evidence>
<dbReference type="InterPro" id="IPR011335">
    <property type="entry name" value="Restrct_endonuc-II-like"/>
</dbReference>
<keyword evidence="6 10" id="KW-0269">Exonuclease</keyword>
<evidence type="ECO:0000256" key="10">
    <source>
        <dbReference type="HAMAP-Rule" id="MF_01486"/>
    </source>
</evidence>
<dbReference type="SUPFAM" id="SSF52980">
    <property type="entry name" value="Restriction endonuclease-like"/>
    <property type="match status" value="1"/>
</dbReference>
<comment type="subunit">
    <text evidence="10">Heterotrimer of RecB, RecC and RecD. All subunits contribute to DNA-binding.</text>
</comment>
<dbReference type="Gene3D" id="1.10.10.990">
    <property type="match status" value="1"/>
</dbReference>
<evidence type="ECO:0000313" key="12">
    <source>
        <dbReference type="EMBL" id="MEY2250264.1"/>
    </source>
</evidence>
<dbReference type="PANTHER" id="PTHR30591:SF1">
    <property type="entry name" value="RECBCD ENZYME SUBUNIT RECC"/>
    <property type="match status" value="1"/>
</dbReference>
<dbReference type="GO" id="GO:0008854">
    <property type="term" value="F:exodeoxyribonuclease V activity"/>
    <property type="evidence" value="ECO:0007669"/>
    <property type="project" value="UniProtKB-EC"/>
</dbReference>
<keyword evidence="1 10" id="KW-0540">Nuclease</keyword>
<keyword evidence="3 10" id="KW-0227">DNA damage</keyword>
<dbReference type="InterPro" id="IPR027417">
    <property type="entry name" value="P-loop_NTPase"/>
</dbReference>
<dbReference type="Pfam" id="PF04257">
    <property type="entry name" value="Exonuc_V_gamma"/>
    <property type="match status" value="1"/>
</dbReference>
<dbReference type="SUPFAM" id="SSF52540">
    <property type="entry name" value="P-loop containing nucleoside triphosphate hydrolases"/>
    <property type="match status" value="2"/>
</dbReference>
<dbReference type="PANTHER" id="PTHR30591">
    <property type="entry name" value="RECBCD ENZYME SUBUNIT RECC"/>
    <property type="match status" value="1"/>
</dbReference>
<gene>
    <name evidence="10 12" type="primary">recC</name>
    <name evidence="12" type="ORF">AB7A72_04565</name>
</gene>
<feature type="domain" description="RecC C-terminal" evidence="11">
    <location>
        <begin position="861"/>
        <end position="1112"/>
    </location>
</feature>
<comment type="similarity">
    <text evidence="10">Belongs to the RecC family.</text>
</comment>
<evidence type="ECO:0000313" key="13">
    <source>
        <dbReference type="Proteomes" id="UP001562178"/>
    </source>
</evidence>
<reference evidence="12 13" key="1">
    <citation type="journal article" date="2016" name="Int. J. Syst. Evol. Microbiol.">
        <title>Description of Comamonas sediminis sp. nov., isolated from lagoon sediments.</title>
        <authorList>
            <person name="Subhash Y."/>
            <person name="Bang J.J."/>
            <person name="You T.H."/>
            <person name="Lee S.S."/>
        </authorList>
    </citation>
    <scope>NUCLEOTIDE SEQUENCE [LARGE SCALE GENOMIC DNA]</scope>
    <source>
        <strain evidence="12 13">JCM 31169</strain>
    </source>
</reference>
<dbReference type="NCBIfam" id="TIGR01450">
    <property type="entry name" value="recC"/>
    <property type="match status" value="1"/>
</dbReference>
<evidence type="ECO:0000256" key="6">
    <source>
        <dbReference type="ARBA" id="ARBA00022839"/>
    </source>
</evidence>
<keyword evidence="5 10" id="KW-0347">Helicase</keyword>
<evidence type="ECO:0000256" key="2">
    <source>
        <dbReference type="ARBA" id="ARBA00022741"/>
    </source>
</evidence>
<dbReference type="HAMAP" id="MF_01486">
    <property type="entry name" value="RecC"/>
    <property type="match status" value="1"/>
</dbReference>
<dbReference type="Gene3D" id="3.40.50.300">
    <property type="entry name" value="P-loop containing nucleotide triphosphate hydrolases"/>
    <property type="match status" value="2"/>
</dbReference>
<dbReference type="Gene3D" id="1.10.10.160">
    <property type="match status" value="1"/>
</dbReference>
<evidence type="ECO:0000256" key="5">
    <source>
        <dbReference type="ARBA" id="ARBA00022806"/>
    </source>
</evidence>
<accession>A0ABV4AYP7</accession>
<evidence type="ECO:0000256" key="9">
    <source>
        <dbReference type="ARBA" id="ARBA00023204"/>
    </source>
</evidence>
<dbReference type="PIRSF" id="PIRSF000980">
    <property type="entry name" value="RecC"/>
    <property type="match status" value="1"/>
</dbReference>
<proteinExistence type="inferred from homology"/>
<sequence length="1197" mass="132731">MQSSPVPAMTPGLMVIHSNHPEALRDLVVAWMQRYPLRPLESETILVQSNGIAQWLKLSMAQPLAEGGCGITAAVDLQLPAQFLWQAYRAVLGKHEVPEISPLDKQPLTWRLMRLLPGLLAQPAFAALQRFLAEDHDQRRRFQLAERIADLFDQYQVYRADWLRDWAEGRDQLRSARGDAKPLEQEQRWQAQLWRSLLDDVGAAGMETSRAAVHQRFVQYWQSPQARHMPGLPRRVVVFGISSMPAQTLQALAAMSRSSQVLLCVHNPCRHHWSDIVADKDLLRHQYRRQQRKGSMQGLIHDDDLHQHAHPLLAAWGKQGRDYIHLIDEFDQPDQYAALLSPVNGGRIDLFGEAEPRHMLAQLQDDILDLRPLAESRALWPAVDPAQDGSIRFQTAHSPQREVEVLHDQLLARLGADPGLRPRDIIVMVPDIQVYAPHIDAVFGRIARSDARFIPYSLADQSQRGREPMLVALEHVLAMPESRFAVSEVLDLLAVDAVRQRFGIDPDDLALLHRWIEGAGVRWGLDAAQRARIGLAQAGETNSWRFGLRRMLLGFAVGRGQALDDIQPYDEIGGLDAAALGGLAALLRALEQACSLLDEEVSPGAWVERARTVLELLFDPQQDHEKLLQMQLLQGLERWLGQCEAAAFDEALPLCVAREAWLAGLDTSSLNQRFMAGAVSFCSLMPMRAIPFRVVCLLGMNDGAYPRPVSVLDFDLMRQQYRPGDRSRRDDDRYLLLEAVLSAREQLYISWVGRSIRDSTARPPSVLIGQLRDHLAQGWQLAGAPAGLSRPASGQALLRALTQEHPLQPFSPRYFAQPPAQAGSDGLYTYAQEWHGVHGEGLPTEAAEDAWEALPEMGLDAALNLRQLQDFAQKPVAAFFRQRLRVFFEDEDLTGQDEEMFAPDGLQAWSLQASLLSALEPWVRDNPGAAADAPQLRAQLDAAAHRLRLEGRLPLRAFADCALEPACDAALRALQVYAAALRYWPQAGSDALELRYSGGTQGPAVADWLRGLRWTDAAGQRHAAKISLSAGRLHAGEQLRYDRLVRAWVEHLAWHNAGQALTTVVCTESGIAVFPALAAGDARTAWRQLLALWQQGMRAPLPAAVRTSIASLSPAASAGQLASLYDDSYRGTGELQRSAELARVFPDFDALLAAGLLDVAQQLYGDMLAHVQLVNGQHPQALARFAEGGAGDGEGPR</sequence>
<evidence type="ECO:0000256" key="8">
    <source>
        <dbReference type="ARBA" id="ARBA00023125"/>
    </source>
</evidence>
<comment type="function">
    <text evidence="10">A helicase/nuclease that prepares dsDNA breaks (DSB) for recombinational DNA repair. Binds to DSBs and unwinds DNA via a highly rapid and processive ATP-dependent bidirectional helicase activity. Unwinds dsDNA until it encounters a Chi (crossover hotspot instigator) sequence from the 3' direction. Cuts ssDNA a few nucleotides 3' to the Chi site. The properties and activities of the enzyme are changed at Chi. The Chi-altered holoenzyme produces a long 3'-ssDNA overhang and facilitates RecA-binding to the ssDNA for homologous DNA recombination and repair. Holoenzyme degrades any linearized DNA that is unable to undergo homologous recombination. In the holoenzyme this subunit recognizes the wild-type Chi sequence, and when added to isolated RecB increases its ATP-dependent helicase processivity.</text>
</comment>
<keyword evidence="13" id="KW-1185">Reference proteome</keyword>
<keyword evidence="2 10" id="KW-0547">Nucleotide-binding</keyword>
<dbReference type="InterPro" id="IPR013986">
    <property type="entry name" value="DExx_box_DNA_helicase_dom_sf"/>
</dbReference>
<protein>
    <recommendedName>
        <fullName evidence="10">RecBCD enzyme subunit RecC</fullName>
    </recommendedName>
    <alternativeName>
        <fullName evidence="10">Exonuclease V subunit RecC</fullName>
        <shortName evidence="10">ExoV subunit RecC</shortName>
    </alternativeName>
    <alternativeName>
        <fullName evidence="10">Helicase/nuclease RecBCD subunit RecC</fullName>
    </alternativeName>
</protein>
<dbReference type="Gene3D" id="3.40.50.10930">
    <property type="match status" value="1"/>
</dbReference>
<keyword evidence="7 10" id="KW-0067">ATP-binding</keyword>
<comment type="miscellaneous">
    <text evidence="10">In the RecBCD complex, RecB has a slow 3'-5' helicase, an exonuclease activity and loads RecA onto ssDNA, RecD has a fast 5'-3' helicase activity, while RecC stimulates the ATPase and processivity of the RecB helicase and contributes to recognition of the Chi site.</text>
</comment>
<evidence type="ECO:0000256" key="7">
    <source>
        <dbReference type="ARBA" id="ARBA00022840"/>
    </source>
</evidence>
<comment type="caution">
    <text evidence="12">The sequence shown here is derived from an EMBL/GenBank/DDBJ whole genome shotgun (WGS) entry which is preliminary data.</text>
</comment>
<dbReference type="EMBL" id="JBGBDC010000002">
    <property type="protein sequence ID" value="MEY2250264.1"/>
    <property type="molecule type" value="Genomic_DNA"/>
</dbReference>